<dbReference type="AlphaFoldDB" id="A0A3S2XBJ9"/>
<dbReference type="GO" id="GO:0016491">
    <property type="term" value="F:oxidoreductase activity"/>
    <property type="evidence" value="ECO:0007669"/>
    <property type="project" value="UniProtKB-KW"/>
</dbReference>
<dbReference type="Gene3D" id="3.40.50.360">
    <property type="match status" value="1"/>
</dbReference>
<evidence type="ECO:0000256" key="1">
    <source>
        <dbReference type="ARBA" id="ARBA00022630"/>
    </source>
</evidence>
<keyword evidence="3" id="KW-0560">Oxidoreductase</keyword>
<dbReference type="Pfam" id="PF03358">
    <property type="entry name" value="FMN_red"/>
    <property type="match status" value="1"/>
</dbReference>
<reference evidence="5 6" key="1">
    <citation type="submission" date="2019-01" db="EMBL/GenBank/DDBJ databases">
        <title>Bacillus sp. M5HDSG1-1, whole genome shotgun sequence.</title>
        <authorList>
            <person name="Tuo L."/>
        </authorList>
    </citation>
    <scope>NUCLEOTIDE SEQUENCE [LARGE SCALE GENOMIC DNA]</scope>
    <source>
        <strain evidence="5 6">M5HDSG1-1</strain>
    </source>
</reference>
<dbReference type="SUPFAM" id="SSF52218">
    <property type="entry name" value="Flavoproteins"/>
    <property type="match status" value="1"/>
</dbReference>
<evidence type="ECO:0000256" key="2">
    <source>
        <dbReference type="ARBA" id="ARBA00022643"/>
    </source>
</evidence>
<feature type="domain" description="NADPH-dependent FMN reductase-like" evidence="4">
    <location>
        <begin position="1"/>
        <end position="144"/>
    </location>
</feature>
<dbReference type="GeneID" id="87615570"/>
<name>A0A3S2XBJ9_9BACI</name>
<keyword evidence="1" id="KW-0285">Flavoprotein</keyword>
<dbReference type="InterPro" id="IPR051814">
    <property type="entry name" value="NAD(P)H-dep_FMN_reductase"/>
</dbReference>
<evidence type="ECO:0000256" key="3">
    <source>
        <dbReference type="ARBA" id="ARBA00023002"/>
    </source>
</evidence>
<comment type="caution">
    <text evidence="5">The sequence shown here is derived from an EMBL/GenBank/DDBJ whole genome shotgun (WGS) entry which is preliminary data.</text>
</comment>
<accession>A0A3S2XBJ9</accession>
<dbReference type="PANTHER" id="PTHR43408">
    <property type="entry name" value="FMN REDUCTASE (NADPH)"/>
    <property type="match status" value="1"/>
</dbReference>
<dbReference type="InterPro" id="IPR005025">
    <property type="entry name" value="FMN_Rdtase-like_dom"/>
</dbReference>
<organism evidence="5 6">
    <name type="scientific">Niallia taxi</name>
    <dbReference type="NCBI Taxonomy" id="2499688"/>
    <lineage>
        <taxon>Bacteria</taxon>
        <taxon>Bacillati</taxon>
        <taxon>Bacillota</taxon>
        <taxon>Bacilli</taxon>
        <taxon>Bacillales</taxon>
        <taxon>Bacillaceae</taxon>
        <taxon>Niallia</taxon>
    </lineage>
</organism>
<dbReference type="Proteomes" id="UP000288024">
    <property type="component" value="Unassembled WGS sequence"/>
</dbReference>
<evidence type="ECO:0000313" key="6">
    <source>
        <dbReference type="Proteomes" id="UP000288024"/>
    </source>
</evidence>
<gene>
    <name evidence="5" type="ORF">EM808_02660</name>
</gene>
<dbReference type="EMBL" id="RZTZ01000001">
    <property type="protein sequence ID" value="RVT67397.1"/>
    <property type="molecule type" value="Genomic_DNA"/>
</dbReference>
<dbReference type="InterPro" id="IPR029039">
    <property type="entry name" value="Flavoprotein-like_sf"/>
</dbReference>
<sequence>MKLVGVSGSLVGSKTAKAVNEMLAAAKLADATIETELIDLKEYDVEFVKGTALSDYNEDTITVVKKILAADLLIIGSPVYQASIPGALKNLFDHLPVDAFQGKVTGIIMTAGTDKHFLVAEHQLKPILSYLKGLIPSTAVFVHNDDFNVENDISSKEVKARINNLANELIKLQKAIS</sequence>
<dbReference type="PANTHER" id="PTHR43408:SF2">
    <property type="entry name" value="FMN REDUCTASE (NADPH)"/>
    <property type="match status" value="1"/>
</dbReference>
<evidence type="ECO:0000313" key="5">
    <source>
        <dbReference type="EMBL" id="RVT67397.1"/>
    </source>
</evidence>
<proteinExistence type="predicted"/>
<keyword evidence="2" id="KW-0288">FMN</keyword>
<keyword evidence="6" id="KW-1185">Reference proteome</keyword>
<protein>
    <submittedName>
        <fullName evidence="5">NADPH-dependent oxidoreductase</fullName>
    </submittedName>
</protein>
<dbReference type="RefSeq" id="WP_127735422.1">
    <property type="nucleotide sequence ID" value="NZ_CAJCKN010000134.1"/>
</dbReference>
<evidence type="ECO:0000259" key="4">
    <source>
        <dbReference type="Pfam" id="PF03358"/>
    </source>
</evidence>